<accession>A0ABX1PS17</accession>
<dbReference type="PANTHER" id="PTHR11360">
    <property type="entry name" value="MONOCARBOXYLATE TRANSPORTER"/>
    <property type="match status" value="1"/>
</dbReference>
<feature type="transmembrane region" description="Helical" evidence="4">
    <location>
        <begin position="74"/>
        <end position="100"/>
    </location>
</feature>
<comment type="caution">
    <text evidence="5">The sequence shown here is derived from an EMBL/GenBank/DDBJ whole genome shotgun (WGS) entry which is preliminary data.</text>
</comment>
<dbReference type="InterPro" id="IPR011701">
    <property type="entry name" value="MFS"/>
</dbReference>
<dbReference type="InterPro" id="IPR036259">
    <property type="entry name" value="MFS_trans_sf"/>
</dbReference>
<evidence type="ECO:0000256" key="4">
    <source>
        <dbReference type="SAM" id="Phobius"/>
    </source>
</evidence>
<dbReference type="Proteomes" id="UP000623795">
    <property type="component" value="Unassembled WGS sequence"/>
</dbReference>
<dbReference type="SUPFAM" id="SSF103473">
    <property type="entry name" value="MFS general substrate transporter"/>
    <property type="match status" value="1"/>
</dbReference>
<dbReference type="InterPro" id="IPR050327">
    <property type="entry name" value="Proton-linked_MCT"/>
</dbReference>
<reference evidence="5 6" key="1">
    <citation type="submission" date="2019-12" db="EMBL/GenBank/DDBJ databases">
        <title>Comparative genomics gives insights into the taxonomy of the Azoarcus-Aromatoleum group and reveals separate origins of nif in the plant-associated Azoarcus and non-plant-associated Aromatoleum sub-groups.</title>
        <authorList>
            <person name="Lafos M."/>
            <person name="Maluk M."/>
            <person name="Batista M."/>
            <person name="Junghare M."/>
            <person name="Carmona M."/>
            <person name="Faoro H."/>
            <person name="Cruz L.M."/>
            <person name="Battistoni F."/>
            <person name="De Souza E."/>
            <person name="Pedrosa F."/>
            <person name="Chen W.-M."/>
            <person name="Poole P.S."/>
            <person name="Dixon R.A."/>
            <person name="James E.K."/>
        </authorList>
    </citation>
    <scope>NUCLEOTIDE SEQUENCE [LARGE SCALE GENOMIC DNA]</scope>
    <source>
        <strain evidence="5 6">Td21</strain>
    </source>
</reference>
<keyword evidence="2 4" id="KW-1133">Transmembrane helix</keyword>
<feature type="transmembrane region" description="Helical" evidence="4">
    <location>
        <begin position="201"/>
        <end position="220"/>
    </location>
</feature>
<feature type="transmembrane region" description="Helical" evidence="4">
    <location>
        <begin position="112"/>
        <end position="135"/>
    </location>
</feature>
<feature type="transmembrane region" description="Helical" evidence="4">
    <location>
        <begin position="240"/>
        <end position="258"/>
    </location>
</feature>
<organism evidence="5 6">
    <name type="scientific">Aromatoleum toluvorans</name>
    <dbReference type="NCBI Taxonomy" id="92002"/>
    <lineage>
        <taxon>Bacteria</taxon>
        <taxon>Pseudomonadati</taxon>
        <taxon>Pseudomonadota</taxon>
        <taxon>Betaproteobacteria</taxon>
        <taxon>Rhodocyclales</taxon>
        <taxon>Rhodocyclaceae</taxon>
        <taxon>Aromatoleum</taxon>
    </lineage>
</organism>
<feature type="transmembrane region" description="Helical" evidence="4">
    <location>
        <begin position="141"/>
        <end position="161"/>
    </location>
</feature>
<feature type="transmembrane region" description="Helical" evidence="4">
    <location>
        <begin position="27"/>
        <end position="43"/>
    </location>
</feature>
<evidence type="ECO:0000256" key="3">
    <source>
        <dbReference type="ARBA" id="ARBA00023136"/>
    </source>
</evidence>
<dbReference type="PANTHER" id="PTHR11360:SF290">
    <property type="entry name" value="MONOCARBOXYLATE MFS PERMEASE"/>
    <property type="match status" value="1"/>
</dbReference>
<dbReference type="EMBL" id="WTVN01000001">
    <property type="protein sequence ID" value="NMG42239.1"/>
    <property type="molecule type" value="Genomic_DNA"/>
</dbReference>
<keyword evidence="6" id="KW-1185">Reference proteome</keyword>
<proteinExistence type="predicted"/>
<evidence type="ECO:0000256" key="1">
    <source>
        <dbReference type="ARBA" id="ARBA00022692"/>
    </source>
</evidence>
<dbReference type="Gene3D" id="1.20.1250.20">
    <property type="entry name" value="MFS general substrate transporter like domains"/>
    <property type="match status" value="2"/>
</dbReference>
<dbReference type="Pfam" id="PF07690">
    <property type="entry name" value="MFS_1"/>
    <property type="match status" value="1"/>
</dbReference>
<name>A0ABX1PS17_9RHOO</name>
<protein>
    <submittedName>
        <fullName evidence="5">MFS transporter</fullName>
    </submittedName>
</protein>
<keyword evidence="1 4" id="KW-0812">Transmembrane</keyword>
<feature type="transmembrane region" description="Helical" evidence="4">
    <location>
        <begin position="50"/>
        <end position="68"/>
    </location>
</feature>
<keyword evidence="3 4" id="KW-0472">Membrane</keyword>
<evidence type="ECO:0000313" key="5">
    <source>
        <dbReference type="EMBL" id="NMG42239.1"/>
    </source>
</evidence>
<sequence length="315" mass="33285">MGTTTLLSFFTLPVSTALGVPRAAFTLYTSIMSLMVIVSMPFWGRMLPRIGIRAMVAISGAGLSYLAMSQFTALWQFYIAGIVVGFTLPACSFLPASVIVTNWFEKRRGTAMGIAMAFTGVYAALASTFLPGMIMKTGWPAAYLFLGMVVLVLTIPIAPFLRDHPSKMGLQPYGARKETGTPGPFAAPSGVSAAVAYRSGAFWLVCAGLLFGHASIIGFIQHAPAHLTSKGISPVEAGTFMSLCMLSLIGAKVILGWLNDRIGTVGSNLVCLPSAPLRSSCLPGWAGRRSSPASARPCSLPMPSATPTTVSFRRC</sequence>
<evidence type="ECO:0000313" key="6">
    <source>
        <dbReference type="Proteomes" id="UP000623795"/>
    </source>
</evidence>
<evidence type="ECO:0000256" key="2">
    <source>
        <dbReference type="ARBA" id="ARBA00022989"/>
    </source>
</evidence>
<gene>
    <name evidence="5" type="ORF">GPA22_00600</name>
</gene>